<dbReference type="SMART" id="SM00995">
    <property type="entry name" value="AD"/>
    <property type="match status" value="1"/>
</dbReference>
<dbReference type="Proteomes" id="UP000311382">
    <property type="component" value="Unassembled WGS sequence"/>
</dbReference>
<dbReference type="PANTHER" id="PTHR13542">
    <property type="entry name" value="LSM12 HOMOLOG"/>
    <property type="match status" value="1"/>
</dbReference>
<dbReference type="EMBL" id="SOZI01000233">
    <property type="protein sequence ID" value="TNY17180.1"/>
    <property type="molecule type" value="Genomic_DNA"/>
</dbReference>
<proteinExistence type="predicted"/>
<dbReference type="PROSITE" id="PS52001">
    <property type="entry name" value="AD"/>
    <property type="match status" value="1"/>
</dbReference>
<protein>
    <submittedName>
        <fullName evidence="3">Anticodon-binding domain-containing protein</fullName>
    </submittedName>
</protein>
<evidence type="ECO:0000256" key="1">
    <source>
        <dbReference type="SAM" id="MobiDB-lite"/>
    </source>
</evidence>
<feature type="region of interest" description="Disordered" evidence="1">
    <location>
        <begin position="1"/>
        <end position="54"/>
    </location>
</feature>
<feature type="compositionally biased region" description="Polar residues" evidence="1">
    <location>
        <begin position="1"/>
        <end position="16"/>
    </location>
</feature>
<accession>A0A5C5FK97</accession>
<reference evidence="3 4" key="1">
    <citation type="submission" date="2019-03" db="EMBL/GenBank/DDBJ databases">
        <title>Rhodosporidium diobovatum UCD-FST 08-225 genome sequencing, assembly, and annotation.</title>
        <authorList>
            <person name="Fakankun I.U."/>
            <person name="Fristensky B."/>
            <person name="Levin D.B."/>
        </authorList>
    </citation>
    <scope>NUCLEOTIDE SEQUENCE [LARGE SCALE GENOMIC DNA]</scope>
    <source>
        <strain evidence="3 4">UCD-FST 08-225</strain>
    </source>
</reference>
<evidence type="ECO:0000259" key="2">
    <source>
        <dbReference type="PROSITE" id="PS52001"/>
    </source>
</evidence>
<dbReference type="AlphaFoldDB" id="A0A5C5FK97"/>
<comment type="caution">
    <text evidence="3">The sequence shown here is derived from an EMBL/GenBank/DDBJ whole genome shotgun (WGS) entry which is preliminary data.</text>
</comment>
<dbReference type="OrthoDB" id="1057137at2759"/>
<sequence length="262" mass="26818">MASRSGSPALQTTRKQQPGAPKPFDAPSSRPASSASTPKPPPSSAGPAAPAKVPDLEQLLNLPIRVKVAAAGPDVPEREVEGSLFAVDASFVVLSSAASPPPQGDSTGATTSAAGEAAASGAPQRTYHLLKTSTLLSVSVLSPHPDPSLPPSSTPLPFSHLPRTPSDLSHAVGRALAAQARVGQGVSPDAQRLFDALARTLPVRWAGESIVVLDEVVVEKPYGVGNVRGAKGSGERVERVRKMLEGIRTRLGLTTPQPAAAA</sequence>
<dbReference type="InterPro" id="IPR019181">
    <property type="entry name" value="LSM12_ABD"/>
</dbReference>
<evidence type="ECO:0000313" key="4">
    <source>
        <dbReference type="Proteomes" id="UP000311382"/>
    </source>
</evidence>
<organism evidence="3 4">
    <name type="scientific">Rhodotorula diobovata</name>
    <dbReference type="NCBI Taxonomy" id="5288"/>
    <lineage>
        <taxon>Eukaryota</taxon>
        <taxon>Fungi</taxon>
        <taxon>Dikarya</taxon>
        <taxon>Basidiomycota</taxon>
        <taxon>Pucciniomycotina</taxon>
        <taxon>Microbotryomycetes</taxon>
        <taxon>Sporidiobolales</taxon>
        <taxon>Sporidiobolaceae</taxon>
        <taxon>Rhodotorula</taxon>
    </lineage>
</organism>
<dbReference type="InterPro" id="IPR047574">
    <property type="entry name" value="AD"/>
</dbReference>
<feature type="compositionally biased region" description="Low complexity" evidence="1">
    <location>
        <begin position="106"/>
        <end position="120"/>
    </location>
</feature>
<dbReference type="InterPro" id="IPR039683">
    <property type="entry name" value="Lsm12-like"/>
</dbReference>
<keyword evidence="4" id="KW-1185">Reference proteome</keyword>
<evidence type="ECO:0000313" key="3">
    <source>
        <dbReference type="EMBL" id="TNY17180.1"/>
    </source>
</evidence>
<name>A0A5C5FK97_9BASI</name>
<feature type="domain" description="AD" evidence="2">
    <location>
        <begin position="157"/>
        <end position="252"/>
    </location>
</feature>
<gene>
    <name evidence="3" type="ORF">DMC30DRAFT_449968</name>
</gene>
<dbReference type="Pfam" id="PF09793">
    <property type="entry name" value="AD"/>
    <property type="match status" value="1"/>
</dbReference>
<feature type="compositionally biased region" description="Low complexity" evidence="1">
    <location>
        <begin position="26"/>
        <end position="37"/>
    </location>
</feature>
<feature type="region of interest" description="Disordered" evidence="1">
    <location>
        <begin position="97"/>
        <end position="120"/>
    </location>
</feature>
<dbReference type="STRING" id="5288.A0A5C5FK97"/>